<protein>
    <submittedName>
        <fullName evidence="2">Outer membrane beta-barrel domain-containing protein</fullName>
    </submittedName>
</protein>
<gene>
    <name evidence="2" type="ORF">DI536_03230</name>
</gene>
<evidence type="ECO:0000313" key="2">
    <source>
        <dbReference type="EMBL" id="PZR17350.1"/>
    </source>
</evidence>
<organism evidence="2 3">
    <name type="scientific">Archangium gephyra</name>
    <dbReference type="NCBI Taxonomy" id="48"/>
    <lineage>
        <taxon>Bacteria</taxon>
        <taxon>Pseudomonadati</taxon>
        <taxon>Myxococcota</taxon>
        <taxon>Myxococcia</taxon>
        <taxon>Myxococcales</taxon>
        <taxon>Cystobacterineae</taxon>
        <taxon>Archangiaceae</taxon>
        <taxon>Archangium</taxon>
    </lineage>
</organism>
<feature type="chain" id="PRO_5016124948" evidence="1">
    <location>
        <begin position="26"/>
        <end position="281"/>
    </location>
</feature>
<evidence type="ECO:0000256" key="1">
    <source>
        <dbReference type="SAM" id="SignalP"/>
    </source>
</evidence>
<name>A0A2W5TP47_9BACT</name>
<evidence type="ECO:0000313" key="3">
    <source>
        <dbReference type="Proteomes" id="UP000249061"/>
    </source>
</evidence>
<comment type="caution">
    <text evidence="2">The sequence shown here is derived from an EMBL/GenBank/DDBJ whole genome shotgun (WGS) entry which is preliminary data.</text>
</comment>
<keyword evidence="1" id="KW-0732">Signal</keyword>
<accession>A0A2W5TP47</accession>
<proteinExistence type="predicted"/>
<sequence length="281" mass="30821">MRFMTRKTLTLLGCLVVLSSGSAFAEDEQEGEELVEKVAVRNRLFTVANKFELGGNFGLTLLPKLTEHYNLNLSVAYNFTDWLGLEARGGYAFARLTSLAEQIQEDPAASMSRLADAADLWQMTGHGVLGLRFQPIYGKLSLLAELPVHFQLYVWAGGGVVALRKESVVLCPDKPACDAYLQDRVGPSPFTTSDPNDARFEHMNKISPLVSLALGFRFFIGNEANHSIKIEARSWHFLDSYLVDITRANVSVANPTGGGSLSPNAGITNLVQLDLGYAFIF</sequence>
<dbReference type="Proteomes" id="UP000249061">
    <property type="component" value="Unassembled WGS sequence"/>
</dbReference>
<reference evidence="2 3" key="1">
    <citation type="submission" date="2017-08" db="EMBL/GenBank/DDBJ databases">
        <title>Infants hospitalized years apart are colonized by the same room-sourced microbial strains.</title>
        <authorList>
            <person name="Brooks B."/>
            <person name="Olm M.R."/>
            <person name="Firek B.A."/>
            <person name="Baker R."/>
            <person name="Thomas B.C."/>
            <person name="Morowitz M.J."/>
            <person name="Banfield J.F."/>
        </authorList>
    </citation>
    <scope>NUCLEOTIDE SEQUENCE [LARGE SCALE GENOMIC DNA]</scope>
    <source>
        <strain evidence="2">S2_003_000_R2_14</strain>
    </source>
</reference>
<dbReference type="InterPro" id="IPR030820">
    <property type="entry name" value="OMP_myx_plus_Proteobacteria"/>
</dbReference>
<feature type="signal peptide" evidence="1">
    <location>
        <begin position="1"/>
        <end position="25"/>
    </location>
</feature>
<dbReference type="EMBL" id="QFQP01000002">
    <property type="protein sequence ID" value="PZR17350.1"/>
    <property type="molecule type" value="Genomic_DNA"/>
</dbReference>
<dbReference type="AlphaFoldDB" id="A0A2W5TP47"/>
<dbReference type="NCBIfam" id="TIGR04565">
    <property type="entry name" value="OMP_myx_plus"/>
    <property type="match status" value="1"/>
</dbReference>